<reference evidence="5 6" key="1">
    <citation type="submission" date="2024-05" db="EMBL/GenBank/DDBJ databases">
        <authorList>
            <person name="Wallberg A."/>
        </authorList>
    </citation>
    <scope>NUCLEOTIDE SEQUENCE [LARGE SCALE GENOMIC DNA]</scope>
</reference>
<comment type="caution">
    <text evidence="5">The sequence shown here is derived from an EMBL/GenBank/DDBJ whole genome shotgun (WGS) entry which is preliminary data.</text>
</comment>
<dbReference type="FunFam" id="2.60.40.10:FF:000032">
    <property type="entry name" value="palladin isoform X1"/>
    <property type="match status" value="1"/>
</dbReference>
<sequence length="176" mass="18695">VMSAGAGIGGSHGTWQVGGSLVLGSVAPHDAGDYTCVANNSAGEARYSAHLLVTTPLAVQLTPRNMQVDAGGRLELRCQVTGHPIDNIVWYKDAKQLRAGGRIRIRPREVLHIEMVESSDAGIYQCTAQSQHDFAHDHTLVSLGAASPQLLYRFIEQTLQPGPAVSLKCIATGTPT</sequence>
<dbReference type="InterPro" id="IPR003599">
    <property type="entry name" value="Ig_sub"/>
</dbReference>
<dbReference type="Proteomes" id="UP001497623">
    <property type="component" value="Unassembled WGS sequence"/>
</dbReference>
<dbReference type="SMART" id="SM00408">
    <property type="entry name" value="IGc2"/>
    <property type="match status" value="1"/>
</dbReference>
<dbReference type="GO" id="GO:0007156">
    <property type="term" value="P:homophilic cell adhesion via plasma membrane adhesion molecules"/>
    <property type="evidence" value="ECO:0007669"/>
    <property type="project" value="TreeGrafter"/>
</dbReference>
<dbReference type="GO" id="GO:0043025">
    <property type="term" value="C:neuronal cell body"/>
    <property type="evidence" value="ECO:0007669"/>
    <property type="project" value="TreeGrafter"/>
</dbReference>
<dbReference type="GO" id="GO:0008046">
    <property type="term" value="F:axon guidance receptor activity"/>
    <property type="evidence" value="ECO:0007669"/>
    <property type="project" value="TreeGrafter"/>
</dbReference>
<dbReference type="SUPFAM" id="SSF48726">
    <property type="entry name" value="Immunoglobulin"/>
    <property type="match status" value="2"/>
</dbReference>
<evidence type="ECO:0000313" key="6">
    <source>
        <dbReference type="Proteomes" id="UP001497623"/>
    </source>
</evidence>
<dbReference type="InterPro" id="IPR036179">
    <property type="entry name" value="Ig-like_dom_sf"/>
</dbReference>
<evidence type="ECO:0000313" key="5">
    <source>
        <dbReference type="EMBL" id="CAL4061241.1"/>
    </source>
</evidence>
<dbReference type="InterPro" id="IPR013783">
    <property type="entry name" value="Ig-like_fold"/>
</dbReference>
<dbReference type="GO" id="GO:0030424">
    <property type="term" value="C:axon"/>
    <property type="evidence" value="ECO:0007669"/>
    <property type="project" value="TreeGrafter"/>
</dbReference>
<dbReference type="InterPro" id="IPR050958">
    <property type="entry name" value="Cell_Adh-Cytoskel_Orgn"/>
</dbReference>
<evidence type="ECO:0000256" key="1">
    <source>
        <dbReference type="ARBA" id="ARBA00022729"/>
    </source>
</evidence>
<feature type="non-terminal residue" evidence="5">
    <location>
        <position position="1"/>
    </location>
</feature>
<dbReference type="SMART" id="SM00409">
    <property type="entry name" value="IG"/>
    <property type="match status" value="2"/>
</dbReference>
<dbReference type="InterPro" id="IPR007110">
    <property type="entry name" value="Ig-like_dom"/>
</dbReference>
<feature type="domain" description="Ig-like" evidence="4">
    <location>
        <begin position="56"/>
        <end position="142"/>
    </location>
</feature>
<dbReference type="InterPro" id="IPR013098">
    <property type="entry name" value="Ig_I-set"/>
</dbReference>
<keyword evidence="3" id="KW-0393">Immunoglobulin domain</keyword>
<dbReference type="GO" id="GO:0005886">
    <property type="term" value="C:plasma membrane"/>
    <property type="evidence" value="ECO:0007669"/>
    <property type="project" value="TreeGrafter"/>
</dbReference>
<name>A0AAV2PP83_MEGNR</name>
<keyword evidence="6" id="KW-1185">Reference proteome</keyword>
<gene>
    <name evidence="5" type="ORF">MNOR_LOCUS1991</name>
</gene>
<evidence type="ECO:0000256" key="3">
    <source>
        <dbReference type="ARBA" id="ARBA00023319"/>
    </source>
</evidence>
<dbReference type="PANTHER" id="PTHR45080">
    <property type="entry name" value="CONTACTIN 5"/>
    <property type="match status" value="1"/>
</dbReference>
<dbReference type="PROSITE" id="PS50835">
    <property type="entry name" value="IG_LIKE"/>
    <property type="match status" value="1"/>
</dbReference>
<dbReference type="PANTHER" id="PTHR45080:SF8">
    <property type="entry name" value="IG-LIKE DOMAIN-CONTAINING PROTEIN"/>
    <property type="match status" value="1"/>
</dbReference>
<keyword evidence="1" id="KW-0732">Signal</keyword>
<accession>A0AAV2PP83</accession>
<organism evidence="5 6">
    <name type="scientific">Meganyctiphanes norvegica</name>
    <name type="common">Northern krill</name>
    <name type="synonym">Thysanopoda norvegica</name>
    <dbReference type="NCBI Taxonomy" id="48144"/>
    <lineage>
        <taxon>Eukaryota</taxon>
        <taxon>Metazoa</taxon>
        <taxon>Ecdysozoa</taxon>
        <taxon>Arthropoda</taxon>
        <taxon>Crustacea</taxon>
        <taxon>Multicrustacea</taxon>
        <taxon>Malacostraca</taxon>
        <taxon>Eumalacostraca</taxon>
        <taxon>Eucarida</taxon>
        <taxon>Euphausiacea</taxon>
        <taxon>Euphausiidae</taxon>
        <taxon>Meganyctiphanes</taxon>
    </lineage>
</organism>
<dbReference type="Pfam" id="PF07679">
    <property type="entry name" value="I-set"/>
    <property type="match status" value="2"/>
</dbReference>
<keyword evidence="2" id="KW-1015">Disulfide bond</keyword>
<evidence type="ECO:0000259" key="4">
    <source>
        <dbReference type="PROSITE" id="PS50835"/>
    </source>
</evidence>
<dbReference type="AlphaFoldDB" id="A0AAV2PP83"/>
<feature type="non-terminal residue" evidence="5">
    <location>
        <position position="176"/>
    </location>
</feature>
<dbReference type="GO" id="GO:0050808">
    <property type="term" value="P:synapse organization"/>
    <property type="evidence" value="ECO:0007669"/>
    <property type="project" value="TreeGrafter"/>
</dbReference>
<protein>
    <recommendedName>
        <fullName evidence="4">Ig-like domain-containing protein</fullName>
    </recommendedName>
</protein>
<dbReference type="InterPro" id="IPR003598">
    <property type="entry name" value="Ig_sub2"/>
</dbReference>
<dbReference type="EMBL" id="CAXKWB010000566">
    <property type="protein sequence ID" value="CAL4061241.1"/>
    <property type="molecule type" value="Genomic_DNA"/>
</dbReference>
<proteinExistence type="predicted"/>
<evidence type="ECO:0000256" key="2">
    <source>
        <dbReference type="ARBA" id="ARBA00023157"/>
    </source>
</evidence>
<dbReference type="Gene3D" id="2.60.40.10">
    <property type="entry name" value="Immunoglobulins"/>
    <property type="match status" value="2"/>
</dbReference>